<gene>
    <name evidence="1" type="ORF">ILEXP_LOCUS17322</name>
</gene>
<dbReference type="AlphaFoldDB" id="A0ABC8RWC3"/>
<comment type="caution">
    <text evidence="1">The sequence shown here is derived from an EMBL/GenBank/DDBJ whole genome shotgun (WGS) entry which is preliminary data.</text>
</comment>
<accession>A0ABC8RWC3</accession>
<evidence type="ECO:0000313" key="2">
    <source>
        <dbReference type="Proteomes" id="UP001642360"/>
    </source>
</evidence>
<proteinExistence type="predicted"/>
<keyword evidence="2" id="KW-1185">Reference proteome</keyword>
<protein>
    <submittedName>
        <fullName evidence="1">Uncharacterized protein</fullName>
    </submittedName>
</protein>
<sequence length="129" mass="14691">MQAGLRACETHHYLSHSLCSVVTQDKHAARLLAGRIEVLLQSTIQPIKCKKYSRITQRTLLVCFLLARKERRAIRGLYWRDPTVNNCPKEKPPGSPRTFSTVLYPRTSSLCSKQDHPCPFPFSIPPPSF</sequence>
<evidence type="ECO:0000313" key="1">
    <source>
        <dbReference type="EMBL" id="CAK9149283.1"/>
    </source>
</evidence>
<reference evidence="1 2" key="1">
    <citation type="submission" date="2024-02" db="EMBL/GenBank/DDBJ databases">
        <authorList>
            <person name="Vignale AGUSTIN F."/>
            <person name="Sosa J E."/>
            <person name="Modenutti C."/>
        </authorList>
    </citation>
    <scope>NUCLEOTIDE SEQUENCE [LARGE SCALE GENOMIC DNA]</scope>
</reference>
<organism evidence="1 2">
    <name type="scientific">Ilex paraguariensis</name>
    <name type="common">yerba mate</name>
    <dbReference type="NCBI Taxonomy" id="185542"/>
    <lineage>
        <taxon>Eukaryota</taxon>
        <taxon>Viridiplantae</taxon>
        <taxon>Streptophyta</taxon>
        <taxon>Embryophyta</taxon>
        <taxon>Tracheophyta</taxon>
        <taxon>Spermatophyta</taxon>
        <taxon>Magnoliopsida</taxon>
        <taxon>eudicotyledons</taxon>
        <taxon>Gunneridae</taxon>
        <taxon>Pentapetalae</taxon>
        <taxon>asterids</taxon>
        <taxon>campanulids</taxon>
        <taxon>Aquifoliales</taxon>
        <taxon>Aquifoliaceae</taxon>
        <taxon>Ilex</taxon>
    </lineage>
</organism>
<dbReference type="EMBL" id="CAUOFW020001859">
    <property type="protein sequence ID" value="CAK9149283.1"/>
    <property type="molecule type" value="Genomic_DNA"/>
</dbReference>
<dbReference type="Proteomes" id="UP001642360">
    <property type="component" value="Unassembled WGS sequence"/>
</dbReference>
<name>A0ABC8RWC3_9AQUA</name>